<sequence>MSPVVNLLFGTFFAHPSEWWESNHFAEFDDTNRFLLTYRFGGYGMRRRKSNTDPTKVWRKVLPFIRFAFFQEESSE</sequence>
<dbReference type="Proteomes" id="UP000827092">
    <property type="component" value="Unassembled WGS sequence"/>
</dbReference>
<organism evidence="1 2">
    <name type="scientific">Oedothorax gibbosus</name>
    <dbReference type="NCBI Taxonomy" id="931172"/>
    <lineage>
        <taxon>Eukaryota</taxon>
        <taxon>Metazoa</taxon>
        <taxon>Ecdysozoa</taxon>
        <taxon>Arthropoda</taxon>
        <taxon>Chelicerata</taxon>
        <taxon>Arachnida</taxon>
        <taxon>Araneae</taxon>
        <taxon>Araneomorphae</taxon>
        <taxon>Entelegynae</taxon>
        <taxon>Araneoidea</taxon>
        <taxon>Linyphiidae</taxon>
        <taxon>Erigoninae</taxon>
        <taxon>Oedothorax</taxon>
    </lineage>
</organism>
<dbReference type="EMBL" id="JAFNEN010000385">
    <property type="protein sequence ID" value="KAG8184191.1"/>
    <property type="molecule type" value="Genomic_DNA"/>
</dbReference>
<gene>
    <name evidence="1" type="ORF">JTE90_010226</name>
</gene>
<reference evidence="1 2" key="1">
    <citation type="journal article" date="2022" name="Nat. Ecol. Evol.">
        <title>A masculinizing supergene underlies an exaggerated male reproductive morph in a spider.</title>
        <authorList>
            <person name="Hendrickx F."/>
            <person name="De Corte Z."/>
            <person name="Sonet G."/>
            <person name="Van Belleghem S.M."/>
            <person name="Kostlbacher S."/>
            <person name="Vangestel C."/>
        </authorList>
    </citation>
    <scope>NUCLEOTIDE SEQUENCE [LARGE SCALE GENOMIC DNA]</scope>
    <source>
        <strain evidence="1">W744_W776</strain>
    </source>
</reference>
<dbReference type="AlphaFoldDB" id="A0AAV6UJ18"/>
<evidence type="ECO:0000313" key="2">
    <source>
        <dbReference type="Proteomes" id="UP000827092"/>
    </source>
</evidence>
<proteinExistence type="predicted"/>
<comment type="caution">
    <text evidence="1">The sequence shown here is derived from an EMBL/GenBank/DDBJ whole genome shotgun (WGS) entry which is preliminary data.</text>
</comment>
<protein>
    <submittedName>
        <fullName evidence="1">Uncharacterized protein</fullName>
    </submittedName>
</protein>
<evidence type="ECO:0000313" key="1">
    <source>
        <dbReference type="EMBL" id="KAG8184191.1"/>
    </source>
</evidence>
<accession>A0AAV6UJ18</accession>
<name>A0AAV6UJ18_9ARAC</name>
<keyword evidence="2" id="KW-1185">Reference proteome</keyword>